<evidence type="ECO:0000313" key="5">
    <source>
        <dbReference type="EMBL" id="KGD64687.1"/>
    </source>
</evidence>
<name>A0A095SJE6_9GAMM</name>
<feature type="chain" id="PRO_5001909417" description="ORC1/DEAH AAA+ ATPase domain-containing protein" evidence="3">
    <location>
        <begin position="30"/>
        <end position="916"/>
    </location>
</feature>
<evidence type="ECO:0000256" key="1">
    <source>
        <dbReference type="SAM" id="Coils"/>
    </source>
</evidence>
<feature type="transmembrane region" description="Helical" evidence="2">
    <location>
        <begin position="499"/>
        <end position="520"/>
    </location>
</feature>
<feature type="transmembrane region" description="Helical" evidence="2">
    <location>
        <begin position="449"/>
        <end position="470"/>
    </location>
</feature>
<dbReference type="RefSeq" id="WP_052041525.1">
    <property type="nucleotide sequence ID" value="NZ_ARXV01000007.1"/>
</dbReference>
<feature type="transmembrane region" description="Helical" evidence="2">
    <location>
        <begin position="380"/>
        <end position="399"/>
    </location>
</feature>
<evidence type="ECO:0000259" key="4">
    <source>
        <dbReference type="Pfam" id="PF13401"/>
    </source>
</evidence>
<organism evidence="5 6">
    <name type="scientific">Alcanivorax nanhaiticus</name>
    <dbReference type="NCBI Taxonomy" id="1177154"/>
    <lineage>
        <taxon>Bacteria</taxon>
        <taxon>Pseudomonadati</taxon>
        <taxon>Pseudomonadota</taxon>
        <taxon>Gammaproteobacteria</taxon>
        <taxon>Oceanospirillales</taxon>
        <taxon>Alcanivoracaceae</taxon>
        <taxon>Alcanivorax</taxon>
    </lineage>
</organism>
<keyword evidence="1" id="KW-0175">Coiled coil</keyword>
<dbReference type="OrthoDB" id="5289454at2"/>
<keyword evidence="3" id="KW-0732">Signal</keyword>
<evidence type="ECO:0000256" key="2">
    <source>
        <dbReference type="SAM" id="Phobius"/>
    </source>
</evidence>
<accession>A0A095SJE6</accession>
<dbReference type="EMBL" id="ARXV01000007">
    <property type="protein sequence ID" value="KGD64687.1"/>
    <property type="molecule type" value="Genomic_DNA"/>
</dbReference>
<dbReference type="GO" id="GO:0016887">
    <property type="term" value="F:ATP hydrolysis activity"/>
    <property type="evidence" value="ECO:0007669"/>
    <property type="project" value="InterPro"/>
</dbReference>
<feature type="transmembrane region" description="Helical" evidence="2">
    <location>
        <begin position="343"/>
        <end position="360"/>
    </location>
</feature>
<dbReference type="eggNOG" id="COG1474">
    <property type="taxonomic scope" value="Bacteria"/>
</dbReference>
<feature type="coiled-coil region" evidence="1">
    <location>
        <begin position="33"/>
        <end position="60"/>
    </location>
</feature>
<keyword evidence="2" id="KW-0472">Membrane</keyword>
<dbReference type="AlphaFoldDB" id="A0A095SJE6"/>
<evidence type="ECO:0000256" key="3">
    <source>
        <dbReference type="SAM" id="SignalP"/>
    </source>
</evidence>
<dbReference type="PATRIC" id="fig|1177154.3.peg.2087"/>
<gene>
    <name evidence="5" type="ORF">Y5S_02053</name>
</gene>
<keyword evidence="2" id="KW-0812">Transmembrane</keyword>
<dbReference type="Gene3D" id="3.40.50.300">
    <property type="entry name" value="P-loop containing nucleotide triphosphate hydrolases"/>
    <property type="match status" value="1"/>
</dbReference>
<dbReference type="Pfam" id="PF13401">
    <property type="entry name" value="AAA_22"/>
    <property type="match status" value="1"/>
</dbReference>
<dbReference type="InterPro" id="IPR027417">
    <property type="entry name" value="P-loop_NTPase"/>
</dbReference>
<feature type="domain" description="ORC1/DEAH AAA+ ATPase" evidence="4">
    <location>
        <begin position="603"/>
        <end position="721"/>
    </location>
</feature>
<feature type="transmembrane region" description="Helical" evidence="2">
    <location>
        <begin position="296"/>
        <end position="314"/>
    </location>
</feature>
<dbReference type="InterPro" id="IPR049945">
    <property type="entry name" value="AAA_22"/>
</dbReference>
<evidence type="ECO:0000313" key="6">
    <source>
        <dbReference type="Proteomes" id="UP000029444"/>
    </source>
</evidence>
<dbReference type="Proteomes" id="UP000029444">
    <property type="component" value="Unassembled WGS sequence"/>
</dbReference>
<feature type="transmembrane region" description="Helical" evidence="2">
    <location>
        <begin position="426"/>
        <end position="443"/>
    </location>
</feature>
<keyword evidence="2" id="KW-1133">Transmembrane helix</keyword>
<sequence>MVLQSPRNAGSATFILLTLLFFISPGAFADATCDAAEQTLMELERDLQQLRADQDQWQRLLDGQVPAPHQLAGLLGHPLDQPHANHIHPPEPLVAADSHCSEHQEDIASLTAQRNQRQLQIHKMRQILVERPLEQRKALLALSRLYETLQTVIDKPGSGPDIRGDAQTLQTYISSVWVLVPKLRTAPGQSLASLDQLRYSTPQLSPPSPVTPAFRLLAHARQDIQQQVRILRRELWQRRTLSSQINDMGGMNAIPALLGREVRQLLQHFSDVIFLIRHDLSGPLQASSYAPLVRNLVALLLGSVSFVLLVRLAGRTRGWALALHERVIRSSGEKRWLRNASRLISGLAPMLPWFLLWFALTQLHPFLNSPSTRVLHWLLPFAYLYVIYGLLTLIGEWLISRVAQSAGTYLSAEQTRQILTHSRNTARWLMPIWFLVLAVWEILGPSLVYSLLLIFLAISLFRALGHLLSLRSKDYLLCLQAILPSYLDPTAERLLTPRLFWLFAPLLLPIALISFLTNFINQVLTDFDWYTRLKARWFRLRTRIATEENDDTEGSQNDVPVKEHYERWFAQDVPEGTTLPFINTGLVAAMEKNIQRWHENKTDENSLVVAGGKGSGKTISIGKLQQTLADSCSELEVKTLKVPAKTCEPEAILSLVGDALGTDLSEHGPAALVKTDENRKPVLLVLDDAQNFFLARQGGLEGWRTVLSLVNAKLDHVFWLLMINSQSWAYLCNVFGREYQFRNVVRVKHWAQSDIRSLILSRNHLSGYQVRYDEVLLSSRGPEAGNVRNAEQRYFSLLWDACRGNPMVALRLWLTSIKVQGKQVTVGLPMPPASGVLDTMGENALFVYAAITTHGDLTSSEISEVTCLPENVVRFALKGGQDAGFLQRAEDGRYRLVPLWYQPVISYLTRKNLLNE</sequence>
<comment type="caution">
    <text evidence="5">The sequence shown here is derived from an EMBL/GenBank/DDBJ whole genome shotgun (WGS) entry which is preliminary data.</text>
</comment>
<keyword evidence="6" id="KW-1185">Reference proteome</keyword>
<dbReference type="STRING" id="1177154.Y5S_02053"/>
<protein>
    <recommendedName>
        <fullName evidence="4">ORC1/DEAH AAA+ ATPase domain-containing protein</fullName>
    </recommendedName>
</protein>
<proteinExistence type="predicted"/>
<reference evidence="5 6" key="1">
    <citation type="submission" date="2012-09" db="EMBL/GenBank/DDBJ databases">
        <title>Genome Sequence of alkane-degrading Bacterium Alcanivorax sp. 19-m-6.</title>
        <authorList>
            <person name="Lai Q."/>
            <person name="Shao Z."/>
        </authorList>
    </citation>
    <scope>NUCLEOTIDE SEQUENCE [LARGE SCALE GENOMIC DNA]</scope>
    <source>
        <strain evidence="5 6">19-m-6</strain>
    </source>
</reference>
<feature type="signal peptide" evidence="3">
    <location>
        <begin position="1"/>
        <end position="29"/>
    </location>
</feature>